<evidence type="ECO:0000313" key="9">
    <source>
        <dbReference type="Proteomes" id="UP001055429"/>
    </source>
</evidence>
<evidence type="ECO:0000256" key="3">
    <source>
        <dbReference type="ARBA" id="ARBA00023139"/>
    </source>
</evidence>
<dbReference type="SUPFAM" id="SSF141488">
    <property type="entry name" value="YdhA-like"/>
    <property type="match status" value="1"/>
</dbReference>
<dbReference type="Proteomes" id="UP001055429">
    <property type="component" value="Chromosome"/>
</dbReference>
<dbReference type="Pfam" id="PF09864">
    <property type="entry name" value="MliC"/>
    <property type="match status" value="1"/>
</dbReference>
<keyword evidence="4" id="KW-0449">Lipoprotein</keyword>
<evidence type="ECO:0000259" key="6">
    <source>
        <dbReference type="Pfam" id="PF09864"/>
    </source>
</evidence>
<keyword evidence="9" id="KW-1185">Reference proteome</keyword>
<accession>A0ABY4ST38</accession>
<dbReference type="RefSeq" id="WP_249751198.1">
    <property type="nucleotide sequence ID" value="NZ_CP097298.1"/>
</dbReference>
<keyword evidence="2" id="KW-0472">Membrane</keyword>
<gene>
    <name evidence="8" type="ORF">M8231_03285</name>
</gene>
<feature type="domain" description="DUF4232" evidence="7">
    <location>
        <begin position="153"/>
        <end position="288"/>
    </location>
</feature>
<keyword evidence="3" id="KW-0564">Palmitate</keyword>
<reference evidence="8" key="1">
    <citation type="submission" date="2022-05" db="EMBL/GenBank/DDBJ databases">
        <title>Brevundimonas albigilva TT17 genome sequence.</title>
        <authorList>
            <person name="Lee K."/>
            <person name="Son H."/>
        </authorList>
    </citation>
    <scope>NUCLEOTIDE SEQUENCE</scope>
    <source>
        <strain evidence="8">TT17</strain>
    </source>
</reference>
<evidence type="ECO:0000256" key="2">
    <source>
        <dbReference type="ARBA" id="ARBA00023136"/>
    </source>
</evidence>
<dbReference type="InterPro" id="IPR036328">
    <property type="entry name" value="MliC_sf"/>
</dbReference>
<keyword evidence="1 5" id="KW-0732">Signal</keyword>
<dbReference type="PROSITE" id="PS51257">
    <property type="entry name" value="PROKAR_LIPOPROTEIN"/>
    <property type="match status" value="1"/>
</dbReference>
<dbReference type="InterPro" id="IPR018660">
    <property type="entry name" value="MliC"/>
</dbReference>
<name>A0ABY4ST38_9CAUL</name>
<evidence type="ECO:0000256" key="4">
    <source>
        <dbReference type="ARBA" id="ARBA00023288"/>
    </source>
</evidence>
<dbReference type="EMBL" id="CP097649">
    <property type="protein sequence ID" value="URI16023.1"/>
    <property type="molecule type" value="Genomic_DNA"/>
</dbReference>
<dbReference type="Gene3D" id="2.40.128.200">
    <property type="match status" value="1"/>
</dbReference>
<protein>
    <submittedName>
        <fullName evidence="8">DUF4232 domain-containing protein</fullName>
    </submittedName>
</protein>
<proteinExistence type="predicted"/>
<sequence length="292" mass="29873">MTRRLAVVALACLTGAAACQQPAPDDAPAPTPPVEAAPSTAPAIGYACESGVTIQARYPDSATAELVYRDQTLALRSAVAASGARYVGEGVEWWTANRNGEESATLSRLGPNDQTGTAVMERCTRPTTGGDPVGPLPAPTPAPGGVLPASTPCKGPQLRLSVGDGDAGAGNRVRNFALENAGSQPCTLTGYPTVTVRDADGDVLSSIRAEQSPGSYFRQGQAPTPVSLAPGGKALFEVAWNVVPHEGEGEKTCPAAKTIRVVAPADTAALTTPFEFTPCGGRIRVSPLRAAD</sequence>
<feature type="signal peptide" evidence="5">
    <location>
        <begin position="1"/>
        <end position="20"/>
    </location>
</feature>
<dbReference type="Pfam" id="PF14016">
    <property type="entry name" value="DUF4232"/>
    <property type="match status" value="1"/>
</dbReference>
<evidence type="ECO:0000259" key="7">
    <source>
        <dbReference type="Pfam" id="PF14016"/>
    </source>
</evidence>
<dbReference type="InterPro" id="IPR025326">
    <property type="entry name" value="DUF4232"/>
</dbReference>
<evidence type="ECO:0000256" key="5">
    <source>
        <dbReference type="SAM" id="SignalP"/>
    </source>
</evidence>
<feature type="chain" id="PRO_5046368245" evidence="5">
    <location>
        <begin position="21"/>
        <end position="292"/>
    </location>
</feature>
<organism evidence="8 9">
    <name type="scientific">Brevundimonas albigilva</name>
    <dbReference type="NCBI Taxonomy" id="1312364"/>
    <lineage>
        <taxon>Bacteria</taxon>
        <taxon>Pseudomonadati</taxon>
        <taxon>Pseudomonadota</taxon>
        <taxon>Alphaproteobacteria</taxon>
        <taxon>Caulobacterales</taxon>
        <taxon>Caulobacteraceae</taxon>
        <taxon>Brevundimonas</taxon>
    </lineage>
</organism>
<feature type="domain" description="C-type lysozyme inhibitor" evidence="6">
    <location>
        <begin position="46"/>
        <end position="108"/>
    </location>
</feature>
<evidence type="ECO:0000313" key="8">
    <source>
        <dbReference type="EMBL" id="URI16023.1"/>
    </source>
</evidence>
<evidence type="ECO:0000256" key="1">
    <source>
        <dbReference type="ARBA" id="ARBA00022729"/>
    </source>
</evidence>